<dbReference type="KEGG" id="spq:SPAB_00500"/>
<dbReference type="EMBL" id="CP000886">
    <property type="protein sequence ID" value="ABX65933.1"/>
    <property type="molecule type" value="Genomic_DNA"/>
</dbReference>
<sequence>MAAGALPGLRIRCRLWLVARTRRASAASGEARAQRAKQFCHQVMRMNVYVC</sequence>
<name>A0A6C6YXR5_SALPB</name>
<dbReference type="Proteomes" id="UP000008556">
    <property type="component" value="Chromosome"/>
</dbReference>
<proteinExistence type="predicted"/>
<organism evidence="1 2">
    <name type="scientific">Salmonella paratyphi B (strain ATCC BAA-1250 / SPB7)</name>
    <dbReference type="NCBI Taxonomy" id="1016998"/>
    <lineage>
        <taxon>Bacteria</taxon>
        <taxon>Pseudomonadati</taxon>
        <taxon>Pseudomonadota</taxon>
        <taxon>Gammaproteobacteria</taxon>
        <taxon>Enterobacterales</taxon>
        <taxon>Enterobacteriaceae</taxon>
        <taxon>Salmonella</taxon>
    </lineage>
</organism>
<gene>
    <name evidence="1" type="ordered locus">SPAB_00500</name>
</gene>
<accession>A0A6C6YXR5</accession>
<evidence type="ECO:0000313" key="1">
    <source>
        <dbReference type="EMBL" id="ABX65933.1"/>
    </source>
</evidence>
<reference evidence="1 2" key="1">
    <citation type="submission" date="2007-11" db="EMBL/GenBank/DDBJ databases">
        <authorList>
            <consortium name="The Salmonella enterica serovar Paratyphi B Genome Sequencing Project"/>
            <person name="McClelland M."/>
            <person name="Sanderson E.K."/>
            <person name="Porwollik S."/>
            <person name="Spieth J."/>
            <person name="Clifton W.S."/>
            <person name="Fulton R."/>
            <person name="Cordes M."/>
            <person name="Wollam A."/>
            <person name="Shah N."/>
            <person name="Pepin K."/>
            <person name="Bhonagiri V."/>
            <person name="Nash W."/>
            <person name="Johnson M."/>
            <person name="Thiruvilangam P."/>
            <person name="Wilson R."/>
        </authorList>
    </citation>
    <scope>NUCLEOTIDE SEQUENCE [LARGE SCALE GENOMIC DNA]</scope>
    <source>
        <strain evidence="2">ATCC BAA-1250 / SPB7</strain>
    </source>
</reference>
<protein>
    <submittedName>
        <fullName evidence="1">Uncharacterized protein</fullName>
    </submittedName>
</protein>
<evidence type="ECO:0000313" key="2">
    <source>
        <dbReference type="Proteomes" id="UP000008556"/>
    </source>
</evidence>
<dbReference type="AlphaFoldDB" id="A0A6C6YXR5"/>